<comment type="caution">
    <text evidence="5">The sequence shown here is derived from an EMBL/GenBank/DDBJ whole genome shotgun (WGS) entry which is preliminary data.</text>
</comment>
<dbReference type="EMBL" id="BMAW01100553">
    <property type="protein sequence ID" value="GFS95633.1"/>
    <property type="molecule type" value="Genomic_DNA"/>
</dbReference>
<reference evidence="5" key="1">
    <citation type="submission" date="2020-08" db="EMBL/GenBank/DDBJ databases">
        <title>Multicomponent nature underlies the extraordinary mechanical properties of spider dragline silk.</title>
        <authorList>
            <person name="Kono N."/>
            <person name="Nakamura H."/>
            <person name="Mori M."/>
            <person name="Yoshida Y."/>
            <person name="Ohtoshi R."/>
            <person name="Malay A.D."/>
            <person name="Moran D.A.P."/>
            <person name="Tomita M."/>
            <person name="Numata K."/>
            <person name="Arakawa K."/>
        </authorList>
    </citation>
    <scope>NUCLEOTIDE SEQUENCE</scope>
</reference>
<dbReference type="InterPro" id="IPR046371">
    <property type="entry name" value="Bcl-2_BH1-3"/>
</dbReference>
<dbReference type="Proteomes" id="UP000887013">
    <property type="component" value="Unassembled WGS sequence"/>
</dbReference>
<comment type="similarity">
    <text evidence="1">Belongs to the Bcl-2 family.</text>
</comment>
<keyword evidence="3" id="KW-0812">Transmembrane</keyword>
<evidence type="ECO:0000313" key="5">
    <source>
        <dbReference type="EMBL" id="GFS95633.1"/>
    </source>
</evidence>
<keyword evidence="2" id="KW-0053">Apoptosis</keyword>
<dbReference type="AlphaFoldDB" id="A0A8X6N5H2"/>
<proteinExistence type="inferred from homology"/>
<accession>A0A8X6N5H2</accession>
<dbReference type="SUPFAM" id="SSF56854">
    <property type="entry name" value="Bcl-2 inhibitors of programmed cell death"/>
    <property type="match status" value="1"/>
</dbReference>
<dbReference type="GO" id="GO:0005741">
    <property type="term" value="C:mitochondrial outer membrane"/>
    <property type="evidence" value="ECO:0007669"/>
    <property type="project" value="TreeGrafter"/>
</dbReference>
<dbReference type="Gene3D" id="1.10.437.10">
    <property type="entry name" value="Blc2-like"/>
    <property type="match status" value="1"/>
</dbReference>
<protein>
    <recommendedName>
        <fullName evidence="4">Bcl-2 Bcl-2 homology region 1-3 domain-containing protein</fullName>
    </recommendedName>
</protein>
<dbReference type="PANTHER" id="PTHR11256:SF21">
    <property type="entry name" value="BCL-2 BCL-2 HOMOLOGY REGION 1-3 DOMAIN-CONTAINING PROTEIN"/>
    <property type="match status" value="1"/>
</dbReference>
<dbReference type="GO" id="GO:0008630">
    <property type="term" value="P:intrinsic apoptotic signaling pathway in response to DNA damage"/>
    <property type="evidence" value="ECO:0007669"/>
    <property type="project" value="TreeGrafter"/>
</dbReference>
<dbReference type="InterPro" id="IPR002475">
    <property type="entry name" value="Bcl2-like"/>
</dbReference>
<feature type="domain" description="Bcl-2 Bcl-2 homology region 1-3" evidence="4">
    <location>
        <begin position="97"/>
        <end position="195"/>
    </location>
</feature>
<dbReference type="GO" id="GO:0097192">
    <property type="term" value="P:extrinsic apoptotic signaling pathway in absence of ligand"/>
    <property type="evidence" value="ECO:0007669"/>
    <property type="project" value="TreeGrafter"/>
</dbReference>
<dbReference type="PROSITE" id="PS50062">
    <property type="entry name" value="BCL2_FAMILY"/>
    <property type="match status" value="1"/>
</dbReference>
<dbReference type="InterPro" id="IPR036834">
    <property type="entry name" value="Bcl-2-like_sf"/>
</dbReference>
<feature type="transmembrane region" description="Helical" evidence="3">
    <location>
        <begin position="209"/>
        <end position="229"/>
    </location>
</feature>
<name>A0A8X6N5H2_NEPPI</name>
<gene>
    <name evidence="5" type="primary">AVEN_236480_1</name>
    <name evidence="5" type="ORF">NPIL_126401</name>
</gene>
<keyword evidence="6" id="KW-1185">Reference proteome</keyword>
<dbReference type="GO" id="GO:0001836">
    <property type="term" value="P:release of cytochrome c from mitochondria"/>
    <property type="evidence" value="ECO:0007669"/>
    <property type="project" value="TreeGrafter"/>
</dbReference>
<dbReference type="GO" id="GO:0051400">
    <property type="term" value="F:BH domain binding"/>
    <property type="evidence" value="ECO:0007669"/>
    <property type="project" value="TreeGrafter"/>
</dbReference>
<dbReference type="OrthoDB" id="6080198at2759"/>
<organism evidence="5 6">
    <name type="scientific">Nephila pilipes</name>
    <name type="common">Giant wood spider</name>
    <name type="synonym">Nephila maculata</name>
    <dbReference type="NCBI Taxonomy" id="299642"/>
    <lineage>
        <taxon>Eukaryota</taxon>
        <taxon>Metazoa</taxon>
        <taxon>Ecdysozoa</taxon>
        <taxon>Arthropoda</taxon>
        <taxon>Chelicerata</taxon>
        <taxon>Arachnida</taxon>
        <taxon>Araneae</taxon>
        <taxon>Araneomorphae</taxon>
        <taxon>Entelegynae</taxon>
        <taxon>Araneoidea</taxon>
        <taxon>Nephilidae</taxon>
        <taxon>Nephila</taxon>
    </lineage>
</organism>
<keyword evidence="3" id="KW-0472">Membrane</keyword>
<evidence type="ECO:0000313" key="6">
    <source>
        <dbReference type="Proteomes" id="UP000887013"/>
    </source>
</evidence>
<evidence type="ECO:0000256" key="3">
    <source>
        <dbReference type="SAM" id="Phobius"/>
    </source>
</evidence>
<dbReference type="InterPro" id="IPR026298">
    <property type="entry name" value="Bcl-2_fam"/>
</dbReference>
<dbReference type="Pfam" id="PF00452">
    <property type="entry name" value="Bcl-2"/>
    <property type="match status" value="1"/>
</dbReference>
<evidence type="ECO:0000259" key="4">
    <source>
        <dbReference type="Pfam" id="PF00452"/>
    </source>
</evidence>
<dbReference type="PANTHER" id="PTHR11256">
    <property type="entry name" value="BCL-2 RELATED"/>
    <property type="match status" value="1"/>
</dbReference>
<sequence>MSSSLNVLPLNLALPVYMAPEDVAVGQHVFQQFVHEYFQNNHVPDDELQEVEITENESYELIDENFEDPHQEIFRQDSSSTPNGYTNQPISQIGKTLRELADEFARSQQREQIKKEADEVDLAAITLDGFWGLLNETFKEKIDKFNVIALFFFCSDVLIRCVKNKLKELGLNLFRWSLKFIAERVCRWIAERGGWGIFIPEYFRIPRKYMFGATCLILATVGICSLVGIGK</sequence>
<keyword evidence="3" id="KW-1133">Transmembrane helix</keyword>
<evidence type="ECO:0000256" key="1">
    <source>
        <dbReference type="ARBA" id="ARBA00009458"/>
    </source>
</evidence>
<dbReference type="GO" id="GO:0042981">
    <property type="term" value="P:regulation of apoptotic process"/>
    <property type="evidence" value="ECO:0007669"/>
    <property type="project" value="InterPro"/>
</dbReference>
<evidence type="ECO:0000256" key="2">
    <source>
        <dbReference type="ARBA" id="ARBA00022703"/>
    </source>
</evidence>